<dbReference type="Proteomes" id="UP001248822">
    <property type="component" value="Unassembled WGS sequence"/>
</dbReference>
<dbReference type="Pfam" id="PF14834">
    <property type="entry name" value="GST_C_4"/>
    <property type="match status" value="1"/>
</dbReference>
<dbReference type="RefSeq" id="WP_310823688.1">
    <property type="nucleotide sequence ID" value="NZ_JAQGEC010000001.1"/>
</dbReference>
<dbReference type="NCBIfam" id="NF011693">
    <property type="entry name" value="PRK15113.1"/>
    <property type="match status" value="1"/>
</dbReference>
<sequence length="215" mass="23864">MSQPAITLWSDASYFSPYVMSVYVALAEKGLSFSLQTVDLARGDHLQPAWRGYGLTRRVPLLEVDGFLLSESSAIDEYLEERFAPPEWERIYPHDREKRARARQIQAWLRSDLGPLREERSTEVVFGGVKKPPLSEAGAASAQKLTETAGALLAHGQPNLFGEWCIADADLALMINRLVLNGDAVAPLLADYAAFQWQRASVQRYAALSAKRAAE</sequence>
<comment type="caution">
    <text evidence="2">The sequence shown here is derived from an EMBL/GenBank/DDBJ whole genome shotgun (WGS) entry which is preliminary data.</text>
</comment>
<keyword evidence="2" id="KW-0808">Transferase</keyword>
<dbReference type="PANTHER" id="PTHR42673:SF21">
    <property type="entry name" value="GLUTATHIONE S-TRANSFERASE YFCF"/>
    <property type="match status" value="1"/>
</dbReference>
<proteinExistence type="predicted"/>
<dbReference type="AlphaFoldDB" id="A0AAE4DJR1"/>
<organism evidence="2 3">
    <name type="scientific">Pseudenterobacter timonensis</name>
    <dbReference type="NCBI Taxonomy" id="1755099"/>
    <lineage>
        <taxon>Bacteria</taxon>
        <taxon>Pseudomonadati</taxon>
        <taxon>Pseudomonadota</taxon>
        <taxon>Gammaproteobacteria</taxon>
        <taxon>Enterobacterales</taxon>
        <taxon>Enterobacteriaceae</taxon>
        <taxon>Pseudenterobacter</taxon>
    </lineage>
</organism>
<evidence type="ECO:0000313" key="2">
    <source>
        <dbReference type="EMBL" id="MDR9888676.1"/>
    </source>
</evidence>
<dbReference type="InterPro" id="IPR036282">
    <property type="entry name" value="Glutathione-S-Trfase_C_sf"/>
</dbReference>
<dbReference type="SUPFAM" id="SSF52833">
    <property type="entry name" value="Thioredoxin-like"/>
    <property type="match status" value="1"/>
</dbReference>
<feature type="domain" description="GST N-terminal" evidence="1">
    <location>
        <begin position="4"/>
        <end position="87"/>
    </location>
</feature>
<dbReference type="EMBL" id="JAQGEC010000001">
    <property type="protein sequence ID" value="MDR9888676.1"/>
    <property type="molecule type" value="Genomic_DNA"/>
</dbReference>
<dbReference type="InterPro" id="IPR034338">
    <property type="entry name" value="GST_4_C"/>
</dbReference>
<name>A0AAE4DJR1_9ENTR</name>
<dbReference type="GO" id="GO:0016034">
    <property type="term" value="F:maleylacetoacetate isomerase activity"/>
    <property type="evidence" value="ECO:0007669"/>
    <property type="project" value="TreeGrafter"/>
</dbReference>
<evidence type="ECO:0000259" key="1">
    <source>
        <dbReference type="PROSITE" id="PS50404"/>
    </source>
</evidence>
<dbReference type="GO" id="GO:0004364">
    <property type="term" value="F:glutathione transferase activity"/>
    <property type="evidence" value="ECO:0007669"/>
    <property type="project" value="UniProtKB-EC"/>
</dbReference>
<dbReference type="SUPFAM" id="SSF47616">
    <property type="entry name" value="GST C-terminal domain-like"/>
    <property type="match status" value="1"/>
</dbReference>
<dbReference type="PANTHER" id="PTHR42673">
    <property type="entry name" value="MALEYLACETOACETATE ISOMERASE"/>
    <property type="match status" value="1"/>
</dbReference>
<dbReference type="InterPro" id="IPR004045">
    <property type="entry name" value="Glutathione_S-Trfase_N"/>
</dbReference>
<dbReference type="GO" id="GO:0006559">
    <property type="term" value="P:L-phenylalanine catabolic process"/>
    <property type="evidence" value="ECO:0007669"/>
    <property type="project" value="TreeGrafter"/>
</dbReference>
<accession>A0AAE4DJR1</accession>
<reference evidence="2" key="1">
    <citation type="submission" date="2022-12" db="EMBL/GenBank/DDBJ databases">
        <title>NDM-1 containing novel ST 2018 Pseudenterobacter timonensis.</title>
        <authorList>
            <person name="Halder G."/>
            <person name="Mandal S."/>
            <person name="Dutta S."/>
        </authorList>
    </citation>
    <scope>NUCLEOTIDE SEQUENCE</scope>
    <source>
        <strain evidence="2">CNCI147</strain>
    </source>
</reference>
<dbReference type="Gene3D" id="1.20.1050.10">
    <property type="match status" value="1"/>
</dbReference>
<protein>
    <submittedName>
        <fullName evidence="2">Glutathione transferase</fullName>
        <ecNumber evidence="2">2.5.1.18</ecNumber>
    </submittedName>
</protein>
<dbReference type="CDD" id="cd03195">
    <property type="entry name" value="GST_C_4"/>
    <property type="match status" value="1"/>
</dbReference>
<dbReference type="Gene3D" id="3.40.30.10">
    <property type="entry name" value="Glutaredoxin"/>
    <property type="match status" value="1"/>
</dbReference>
<dbReference type="PROSITE" id="PS50404">
    <property type="entry name" value="GST_NTER"/>
    <property type="match status" value="1"/>
</dbReference>
<evidence type="ECO:0000313" key="3">
    <source>
        <dbReference type="Proteomes" id="UP001248822"/>
    </source>
</evidence>
<gene>
    <name evidence="2" type="primary">yfcF</name>
    <name evidence="2" type="ORF">O7047_00285</name>
</gene>
<dbReference type="EC" id="2.5.1.18" evidence="2"/>
<dbReference type="GO" id="GO:0006749">
    <property type="term" value="P:glutathione metabolic process"/>
    <property type="evidence" value="ECO:0007669"/>
    <property type="project" value="TreeGrafter"/>
</dbReference>
<dbReference type="InterPro" id="IPR036249">
    <property type="entry name" value="Thioredoxin-like_sf"/>
</dbReference>
<dbReference type="Pfam" id="PF13409">
    <property type="entry name" value="GST_N_2"/>
    <property type="match status" value="1"/>
</dbReference>